<gene>
    <name evidence="3" type="ORF">FDP22_17650</name>
</gene>
<dbReference type="GO" id="GO:0005524">
    <property type="term" value="F:ATP binding"/>
    <property type="evidence" value="ECO:0007669"/>
    <property type="project" value="InterPro"/>
</dbReference>
<dbReference type="SUPFAM" id="SSF54211">
    <property type="entry name" value="Ribosomal protein S5 domain 2-like"/>
    <property type="match status" value="1"/>
</dbReference>
<dbReference type="Pfam" id="PF13541">
    <property type="entry name" value="ChlI"/>
    <property type="match status" value="1"/>
</dbReference>
<feature type="domain" description="AAA+ ATPase" evidence="2">
    <location>
        <begin position="209"/>
        <end position="391"/>
    </location>
</feature>
<comment type="similarity">
    <text evidence="1">Belongs to the Mg-chelatase subunits D/I family. ComM subfamily.</text>
</comment>
<dbReference type="InterPro" id="IPR027417">
    <property type="entry name" value="P-loop_NTPase"/>
</dbReference>
<accession>A0A5B8FIN9</accession>
<dbReference type="InterPro" id="IPR014721">
    <property type="entry name" value="Ribsml_uS5_D2-typ_fold_subgr"/>
</dbReference>
<evidence type="ECO:0000313" key="4">
    <source>
        <dbReference type="Proteomes" id="UP000305888"/>
    </source>
</evidence>
<proteinExistence type="inferred from homology"/>
<dbReference type="InterPro" id="IPR004482">
    <property type="entry name" value="Mg_chelat-rel"/>
</dbReference>
<evidence type="ECO:0000259" key="2">
    <source>
        <dbReference type="SMART" id="SM00382"/>
    </source>
</evidence>
<evidence type="ECO:0000256" key="1">
    <source>
        <dbReference type="ARBA" id="ARBA00006354"/>
    </source>
</evidence>
<dbReference type="InterPro" id="IPR000523">
    <property type="entry name" value="Mg_chelatse_chII-like_cat_dom"/>
</dbReference>
<organism evidence="3 4">
    <name type="scientific">Paroceanicella profunda</name>
    <dbReference type="NCBI Taxonomy" id="2579971"/>
    <lineage>
        <taxon>Bacteria</taxon>
        <taxon>Pseudomonadati</taxon>
        <taxon>Pseudomonadota</taxon>
        <taxon>Alphaproteobacteria</taxon>
        <taxon>Rhodobacterales</taxon>
        <taxon>Paracoccaceae</taxon>
        <taxon>Paroceanicella</taxon>
    </lineage>
</organism>
<dbReference type="Pfam" id="PF13335">
    <property type="entry name" value="Mg_chelatase_C"/>
    <property type="match status" value="1"/>
</dbReference>
<dbReference type="SMART" id="SM00382">
    <property type="entry name" value="AAA"/>
    <property type="match status" value="1"/>
</dbReference>
<evidence type="ECO:0000313" key="3">
    <source>
        <dbReference type="EMBL" id="QDL93447.1"/>
    </source>
</evidence>
<dbReference type="OrthoDB" id="9813147at2"/>
<protein>
    <submittedName>
        <fullName evidence="3">YifB family Mg chelatase-like AAA ATPase</fullName>
    </submittedName>
</protein>
<dbReference type="InterPro" id="IPR003593">
    <property type="entry name" value="AAA+_ATPase"/>
</dbReference>
<dbReference type="KEGG" id="ppru:FDP22_17650"/>
<dbReference type="SUPFAM" id="SSF52540">
    <property type="entry name" value="P-loop containing nucleoside triphosphate hydrolases"/>
    <property type="match status" value="1"/>
</dbReference>
<name>A0A5B8FIN9_9RHOB</name>
<dbReference type="RefSeq" id="WP_138575915.1">
    <property type="nucleotide sequence ID" value="NZ_CP040818.1"/>
</dbReference>
<dbReference type="Proteomes" id="UP000305888">
    <property type="component" value="Chromosome"/>
</dbReference>
<dbReference type="NCBIfam" id="TIGR00368">
    <property type="entry name" value="YifB family Mg chelatase-like AAA ATPase"/>
    <property type="match status" value="1"/>
</dbReference>
<sequence>MVSHSYTVSFDGTDAREVDVQCALSGGLPAFHIVGLPDKAVAESRERVRAALSGLGLSLPARRIVINLAPADQPKIGAHFDLPIALSLLAAMEVIPPEECARYVAIGELTLDARLNPVAGALPAAVTAASLEKGLICPAASGPEAALVGEVEILAPPCLLTLLNHFSGKAPLPPPQPAPPGESPAHLGELAFVKGHETAKRAMEVAAAGGHNVLMVGPPGAGKSLLARCLPGLLPPLSAREALEVSMIASVAGELRGGQVSRRRPFRDPMPGVSLAAMIGGGRRALPGEVSRAHNGVLFLDELPSFSARVLESLRQPLETGEVMVARAEAHVTYPARVQLVAAMNPCTCGWLGDANRACGRAPNCARDYQARISGPLLDRIDIRLELPLASIGDQLAAPDGESTAVVARRVARARSRQVARYGAAGPRCNAEAGQAHLQDASTLASAARDLLELAHARLHLTGRGLVRVMRVARTIADLAGEEEIGRGHLAEAIGYRQTVLPR</sequence>
<dbReference type="Pfam" id="PF01078">
    <property type="entry name" value="Mg_chelatase"/>
    <property type="match status" value="1"/>
</dbReference>
<dbReference type="Gene3D" id="3.30.230.10">
    <property type="match status" value="1"/>
</dbReference>
<dbReference type="InterPro" id="IPR025158">
    <property type="entry name" value="Mg_chelat-rel_C"/>
</dbReference>
<dbReference type="Gene3D" id="3.40.50.300">
    <property type="entry name" value="P-loop containing nucleotide triphosphate hydrolases"/>
    <property type="match status" value="1"/>
</dbReference>
<dbReference type="EMBL" id="CP040818">
    <property type="protein sequence ID" value="QDL93447.1"/>
    <property type="molecule type" value="Genomic_DNA"/>
</dbReference>
<dbReference type="PANTHER" id="PTHR32039:SF7">
    <property type="entry name" value="COMPETENCE PROTEIN COMM"/>
    <property type="match status" value="1"/>
</dbReference>
<reference evidence="3 4" key="1">
    <citation type="submission" date="2019-06" db="EMBL/GenBank/DDBJ databases">
        <title>Genome sequence of Rhodobacteraceae bacterium D4M1.</title>
        <authorList>
            <person name="Cao J."/>
        </authorList>
    </citation>
    <scope>NUCLEOTIDE SEQUENCE [LARGE SCALE GENOMIC DNA]</scope>
    <source>
        <strain evidence="3 4">D4M1</strain>
    </source>
</reference>
<dbReference type="CDD" id="cd00009">
    <property type="entry name" value="AAA"/>
    <property type="match status" value="1"/>
</dbReference>
<dbReference type="PANTHER" id="PTHR32039">
    <property type="entry name" value="MAGNESIUM-CHELATASE SUBUNIT CHLI"/>
    <property type="match status" value="1"/>
</dbReference>
<dbReference type="AlphaFoldDB" id="A0A5B8FIN9"/>
<dbReference type="InterPro" id="IPR020568">
    <property type="entry name" value="Ribosomal_Su5_D2-typ_SF"/>
</dbReference>
<keyword evidence="4" id="KW-1185">Reference proteome</keyword>
<dbReference type="InterPro" id="IPR045006">
    <property type="entry name" value="CHLI-like"/>
</dbReference>